<feature type="compositionally biased region" description="Basic residues" evidence="2">
    <location>
        <begin position="365"/>
        <end position="379"/>
    </location>
</feature>
<protein>
    <recommendedName>
        <fullName evidence="3">Fe2OG dioxygenase domain-containing protein</fullName>
    </recommendedName>
</protein>
<dbReference type="GO" id="GO:0051213">
    <property type="term" value="F:dioxygenase activity"/>
    <property type="evidence" value="ECO:0007669"/>
    <property type="project" value="InterPro"/>
</dbReference>
<dbReference type="Proteomes" id="UP000195557">
    <property type="component" value="Unassembled WGS sequence"/>
</dbReference>
<feature type="compositionally biased region" description="Basic residues" evidence="2">
    <location>
        <begin position="398"/>
        <end position="415"/>
    </location>
</feature>
<dbReference type="InterPro" id="IPR037151">
    <property type="entry name" value="AlkB-like_sf"/>
</dbReference>
<dbReference type="AlphaFoldDB" id="A0A1Y5I1P0"/>
<organism evidence="4">
    <name type="scientific">Ostreococcus tauri</name>
    <name type="common">Marine green alga</name>
    <dbReference type="NCBI Taxonomy" id="70448"/>
    <lineage>
        <taxon>Eukaryota</taxon>
        <taxon>Viridiplantae</taxon>
        <taxon>Chlorophyta</taxon>
        <taxon>Mamiellophyceae</taxon>
        <taxon>Mamiellales</taxon>
        <taxon>Bathycoccaceae</taxon>
        <taxon>Ostreococcus</taxon>
    </lineage>
</organism>
<dbReference type="InterPro" id="IPR032854">
    <property type="entry name" value="ALKBH3"/>
</dbReference>
<dbReference type="EMBL" id="KZ155832">
    <property type="protein sequence ID" value="OUS43430.1"/>
    <property type="molecule type" value="Genomic_DNA"/>
</dbReference>
<dbReference type="InterPro" id="IPR005123">
    <property type="entry name" value="Oxoglu/Fe-dep_dioxygenase_dom"/>
</dbReference>
<comment type="similarity">
    <text evidence="1">Belongs to the alkB family.</text>
</comment>
<dbReference type="PANTHER" id="PTHR31212:SF4">
    <property type="entry name" value="ALPHA-KETOGLUTARATE-DEPENDENT DIOXYGENASE ALKB HOMOLOG 3"/>
    <property type="match status" value="1"/>
</dbReference>
<dbReference type="PROSITE" id="PS51471">
    <property type="entry name" value="FE2OG_OXY"/>
    <property type="match status" value="1"/>
</dbReference>
<proteinExistence type="inferred from homology"/>
<dbReference type="PANTHER" id="PTHR31212">
    <property type="entry name" value="ALPHA-KETOGLUTARATE-DEPENDENT DIOXYGENASE ALKB HOMOLOG 3"/>
    <property type="match status" value="1"/>
</dbReference>
<feature type="compositionally biased region" description="Basic and acidic residues" evidence="2">
    <location>
        <begin position="380"/>
        <end position="396"/>
    </location>
</feature>
<dbReference type="InterPro" id="IPR027450">
    <property type="entry name" value="AlkB-like"/>
</dbReference>
<reference evidence="4" key="1">
    <citation type="submission" date="2017-04" db="EMBL/GenBank/DDBJ databases">
        <title>Population genomics of picophytoplankton unveils novel chromosome hypervariability.</title>
        <authorList>
            <consortium name="DOE Joint Genome Institute"/>
            <person name="Blanc-Mathieu R."/>
            <person name="Krasovec M."/>
            <person name="Hebrard M."/>
            <person name="Yau S."/>
            <person name="Desgranges E."/>
            <person name="Martin J."/>
            <person name="Schackwitz W."/>
            <person name="Kuo A."/>
            <person name="Salin G."/>
            <person name="Donnadieu C."/>
            <person name="Desdevises Y."/>
            <person name="Sanchez-Ferandin S."/>
            <person name="Moreau H."/>
            <person name="Rivals E."/>
            <person name="Grigoriev I.V."/>
            <person name="Grimsley N."/>
            <person name="Eyre-Walker A."/>
            <person name="Piganeau G."/>
        </authorList>
    </citation>
    <scope>NUCLEOTIDE SEQUENCE [LARGE SCALE GENOMIC DNA]</scope>
    <source>
        <strain evidence="4">RCC 1115</strain>
    </source>
</reference>
<accession>A0A1Y5I1P0</accession>
<dbReference type="Pfam" id="PF13532">
    <property type="entry name" value="2OG-FeII_Oxy_2"/>
    <property type="match status" value="1"/>
</dbReference>
<feature type="domain" description="Fe2OG dioxygenase" evidence="3">
    <location>
        <begin position="266"/>
        <end position="367"/>
    </location>
</feature>
<evidence type="ECO:0000256" key="2">
    <source>
        <dbReference type="SAM" id="MobiDB-lite"/>
    </source>
</evidence>
<name>A0A1Y5I1P0_OSTTA</name>
<dbReference type="Gene3D" id="2.60.120.590">
    <property type="entry name" value="Alpha-ketoglutarate-dependent dioxygenase AlkB-like"/>
    <property type="match status" value="1"/>
</dbReference>
<dbReference type="eggNOG" id="ENOG502S5VN">
    <property type="taxonomic scope" value="Eukaryota"/>
</dbReference>
<feature type="region of interest" description="Disordered" evidence="2">
    <location>
        <begin position="365"/>
        <end position="415"/>
    </location>
</feature>
<gene>
    <name evidence="4" type="ORF">BE221DRAFT_175618</name>
</gene>
<dbReference type="GO" id="GO:0006307">
    <property type="term" value="P:DNA alkylation repair"/>
    <property type="evidence" value="ECO:0007669"/>
    <property type="project" value="InterPro"/>
</dbReference>
<dbReference type="SUPFAM" id="SSF51197">
    <property type="entry name" value="Clavaminate synthase-like"/>
    <property type="match status" value="1"/>
</dbReference>
<feature type="non-terminal residue" evidence="4">
    <location>
        <position position="1"/>
    </location>
</feature>
<evidence type="ECO:0000256" key="1">
    <source>
        <dbReference type="ARBA" id="ARBA00007879"/>
    </source>
</evidence>
<evidence type="ECO:0000259" key="3">
    <source>
        <dbReference type="PROSITE" id="PS51471"/>
    </source>
</evidence>
<sequence>RARASPPRGIRTSARGVSKSPGAIVNDATSALDILQLAWAIALPSDAPSVPRSRASTGAARRRTCAMALRRLAKLLVGVARAREREAIVNDAAFGRVVEGALCDADEESCGDDDARATALEETARALGSLAPFELTANARGYLERASRTTPMPAKCASVVSWALARCGLETPSEVENALRGTPFRFCPKMSAGLIDLDELRREVGFRREKLTTRDGRRVDERRETCWMGEAHVGSYAYSGKIMEPVPMVPCVARVRDALEAKMGERFDCCLINLYPNETAACAWHTDPLMGTRYATDSVIVSIGETRRFSFRPIGSTDAEAHWVRAIDGDCVWMFANCQDAYEHCVMTSEGEENGAPRASIVFKRSLKRRAAAPRKKKPSTVDDRGGSERRSDGGRGRGGRGRGGRGRGGRGRGR</sequence>
<evidence type="ECO:0000313" key="4">
    <source>
        <dbReference type="EMBL" id="OUS43430.1"/>
    </source>
</evidence>